<feature type="transmembrane region" description="Helical" evidence="1">
    <location>
        <begin position="44"/>
        <end position="64"/>
    </location>
</feature>
<gene>
    <name evidence="2" type="ORF">MNBD_BACTEROID04-514</name>
</gene>
<dbReference type="AlphaFoldDB" id="A0A3B0U3A1"/>
<feature type="transmembrane region" description="Helical" evidence="1">
    <location>
        <begin position="12"/>
        <end position="38"/>
    </location>
</feature>
<proteinExistence type="predicted"/>
<keyword evidence="1" id="KW-1133">Transmembrane helix</keyword>
<accession>A0A3B0U3A1</accession>
<evidence type="ECO:0000256" key="1">
    <source>
        <dbReference type="SAM" id="Phobius"/>
    </source>
</evidence>
<keyword evidence="1" id="KW-0812">Transmembrane</keyword>
<reference evidence="2" key="1">
    <citation type="submission" date="2018-06" db="EMBL/GenBank/DDBJ databases">
        <authorList>
            <person name="Zhirakovskaya E."/>
        </authorList>
    </citation>
    <scope>NUCLEOTIDE SEQUENCE</scope>
</reference>
<evidence type="ECO:0000313" key="2">
    <source>
        <dbReference type="EMBL" id="VAW25481.1"/>
    </source>
</evidence>
<name>A0A3B0U3A1_9ZZZZ</name>
<organism evidence="2">
    <name type="scientific">hydrothermal vent metagenome</name>
    <dbReference type="NCBI Taxonomy" id="652676"/>
    <lineage>
        <taxon>unclassified sequences</taxon>
        <taxon>metagenomes</taxon>
        <taxon>ecological metagenomes</taxon>
    </lineage>
</organism>
<sequence>MGKEIKTDNDIIIFQSSVAITIPVIAVLFFALVVLGMLSNESQVLWYYLLITVLLFFTSTFFLFNAIKNHIRKIPLLKIDKAGFYTKKSGDISWGDVHEISVMRISTGIEIVVVKLKNGKSITINANI</sequence>
<feature type="non-terminal residue" evidence="2">
    <location>
        <position position="128"/>
    </location>
</feature>
<dbReference type="EMBL" id="UOER01000420">
    <property type="protein sequence ID" value="VAW25481.1"/>
    <property type="molecule type" value="Genomic_DNA"/>
</dbReference>
<keyword evidence="1" id="KW-0472">Membrane</keyword>
<protein>
    <submittedName>
        <fullName evidence="2">Uncharacterized protein</fullName>
    </submittedName>
</protein>